<sequence>MSQLDKQLMVGFRLLVNRRCTRVVLLLMVSATACREYGENHARQIEEERSSPPMYRVVTIEGCEYLRMEVTHGYAVLTHKGNCRNPIHCRLDTVSRPDRLESPPGR</sequence>
<comment type="caution">
    <text evidence="1">The sequence shown here is derived from an EMBL/GenBank/DDBJ whole genome shotgun (WGS) entry which is preliminary data.</text>
</comment>
<keyword evidence="2" id="KW-1185">Reference proteome</keyword>
<organism evidence="1 2">
    <name type="scientific">Rudanella paleaurantiibacter</name>
    <dbReference type="NCBI Taxonomy" id="2614655"/>
    <lineage>
        <taxon>Bacteria</taxon>
        <taxon>Pseudomonadati</taxon>
        <taxon>Bacteroidota</taxon>
        <taxon>Cytophagia</taxon>
        <taxon>Cytophagales</taxon>
        <taxon>Cytophagaceae</taxon>
        <taxon>Rudanella</taxon>
    </lineage>
</organism>
<dbReference type="PROSITE" id="PS51257">
    <property type="entry name" value="PROKAR_LIPOPROTEIN"/>
    <property type="match status" value="1"/>
</dbReference>
<accession>A0A7J5TY64</accession>
<evidence type="ECO:0000313" key="1">
    <source>
        <dbReference type="EMBL" id="KAB7730096.1"/>
    </source>
</evidence>
<dbReference type="Proteomes" id="UP000488299">
    <property type="component" value="Unassembled WGS sequence"/>
</dbReference>
<name>A0A7J5TY64_9BACT</name>
<evidence type="ECO:0000313" key="2">
    <source>
        <dbReference type="Proteomes" id="UP000488299"/>
    </source>
</evidence>
<dbReference type="AlphaFoldDB" id="A0A7J5TY64"/>
<dbReference type="RefSeq" id="WP_152124706.1">
    <property type="nucleotide sequence ID" value="NZ_WELI01000005.1"/>
</dbReference>
<proteinExistence type="predicted"/>
<gene>
    <name evidence="1" type="ORF">F5984_13010</name>
</gene>
<reference evidence="1 2" key="1">
    <citation type="submission" date="2019-10" db="EMBL/GenBank/DDBJ databases">
        <title>Rudanella paleaurantiibacter sp. nov., isolated from sludge.</title>
        <authorList>
            <person name="Xu S.Q."/>
        </authorList>
    </citation>
    <scope>NUCLEOTIDE SEQUENCE [LARGE SCALE GENOMIC DNA]</scope>
    <source>
        <strain evidence="1 2">HX-22-17</strain>
    </source>
</reference>
<protein>
    <submittedName>
        <fullName evidence="1">Uncharacterized protein</fullName>
    </submittedName>
</protein>
<dbReference type="EMBL" id="WELI01000005">
    <property type="protein sequence ID" value="KAB7730096.1"/>
    <property type="molecule type" value="Genomic_DNA"/>
</dbReference>